<feature type="region of interest" description="Disordered" evidence="11">
    <location>
        <begin position="253"/>
        <end position="272"/>
    </location>
</feature>
<dbReference type="Pfam" id="PF00001">
    <property type="entry name" value="7tm_1"/>
    <property type="match status" value="1"/>
</dbReference>
<gene>
    <name evidence="13" type="ORF">OCBIM_22039603mg</name>
</gene>
<feature type="transmembrane region" description="Helical" evidence="10">
    <location>
        <begin position="109"/>
        <end position="130"/>
    </location>
</feature>
<feature type="transmembrane region" description="Helical" evidence="10">
    <location>
        <begin position="150"/>
        <end position="169"/>
    </location>
</feature>
<feature type="transmembrane region" description="Helical" evidence="10">
    <location>
        <begin position="326"/>
        <end position="350"/>
    </location>
</feature>
<dbReference type="SUPFAM" id="SSF81321">
    <property type="entry name" value="Family A G protein-coupled receptor-like"/>
    <property type="match status" value="1"/>
</dbReference>
<feature type="transmembrane region" description="Helical" evidence="10">
    <location>
        <begin position="71"/>
        <end position="89"/>
    </location>
</feature>
<keyword evidence="9 10" id="KW-0807">Transducer</keyword>
<evidence type="ECO:0000256" key="7">
    <source>
        <dbReference type="ARBA" id="ARBA00023170"/>
    </source>
</evidence>
<dbReference type="PANTHER" id="PTHR24241">
    <property type="entry name" value="NEUROPEPTIDE RECEPTOR-RELATED G-PROTEIN COUPLED RECEPTOR"/>
    <property type="match status" value="1"/>
</dbReference>
<keyword evidence="4 10" id="KW-1133">Transmembrane helix</keyword>
<dbReference type="STRING" id="37653.A0A0L8G5L6"/>
<dbReference type="GO" id="GO:0042277">
    <property type="term" value="F:peptide binding"/>
    <property type="evidence" value="ECO:0007669"/>
    <property type="project" value="TreeGrafter"/>
</dbReference>
<dbReference type="PRINTS" id="PR00896">
    <property type="entry name" value="VASOPRESSINR"/>
</dbReference>
<evidence type="ECO:0000256" key="11">
    <source>
        <dbReference type="SAM" id="MobiDB-lite"/>
    </source>
</evidence>
<evidence type="ECO:0000256" key="10">
    <source>
        <dbReference type="RuleBase" id="RU046427"/>
    </source>
</evidence>
<evidence type="ECO:0000256" key="5">
    <source>
        <dbReference type="ARBA" id="ARBA00023040"/>
    </source>
</evidence>
<evidence type="ECO:0000256" key="9">
    <source>
        <dbReference type="ARBA" id="ARBA00023224"/>
    </source>
</evidence>
<feature type="compositionally biased region" description="Basic and acidic residues" evidence="11">
    <location>
        <begin position="259"/>
        <end position="272"/>
    </location>
</feature>
<dbReference type="InterPro" id="IPR001817">
    <property type="entry name" value="Vasoprsn_rcpt"/>
</dbReference>
<feature type="transmembrane region" description="Helical" evidence="10">
    <location>
        <begin position="38"/>
        <end position="59"/>
    </location>
</feature>
<dbReference type="PROSITE" id="PS50262">
    <property type="entry name" value="G_PROTEIN_RECEP_F1_2"/>
    <property type="match status" value="1"/>
</dbReference>
<sequence length="419" mass="47552">MENFTEENLRPWISTTTRVYNNVTIFPQYDDELGKFEIMVLCILCFMALFGNAVVLIVLRIKKTTLTRMQLLIVYLSVTDISVALFHILPTIILKINVYFLGDISACRVYQFITVAELYASSFVLIVTALDRYISICHPLAAHMWTNRRVHMTTALALFLALMCSLPQLDAVLVDFHGGKLCRPNLTTELANIAYSWWAFCSVFFVPLLLLIFFYGRICFVVWQSMRGRECTQSVGSSASRYVRKPIKCRISSQTSSENRVKNYSDAREKDSSRNPRAICRGVSKSKIKTIKLTFSVVACFIICYTPFFTVLMARTYDVELSSAQTPALVILSLLPSLNSCTNPWIYLAFSGKVWCRQQSQNFPRTWTQTTNTYLVELEAKKRTSFGAEHVTFASNSTARKTLNVDDTNTTALMSSSPC</sequence>
<feature type="transmembrane region" description="Helical" evidence="10">
    <location>
        <begin position="293"/>
        <end position="314"/>
    </location>
</feature>
<feature type="domain" description="G-protein coupled receptors family 1 profile" evidence="12">
    <location>
        <begin position="51"/>
        <end position="347"/>
    </location>
</feature>
<dbReference type="CDD" id="cd15196">
    <property type="entry name" value="7tmA_Vasopressin_Oxytocin"/>
    <property type="match status" value="1"/>
</dbReference>
<dbReference type="PANTHER" id="PTHR24241:SF161">
    <property type="entry name" value="G-PROTEIN COUPLED RECEPTORS FAMILY 1 PROFILE DOMAIN-CONTAINING PROTEIN"/>
    <property type="match status" value="1"/>
</dbReference>
<dbReference type="PROSITE" id="PS00237">
    <property type="entry name" value="G_PROTEIN_RECEP_F1_1"/>
    <property type="match status" value="1"/>
</dbReference>
<name>A0A0L8G5L6_OCTBM</name>
<dbReference type="InterPro" id="IPR000276">
    <property type="entry name" value="GPCR_Rhodpsn"/>
</dbReference>
<evidence type="ECO:0000256" key="8">
    <source>
        <dbReference type="ARBA" id="ARBA00023180"/>
    </source>
</evidence>
<reference evidence="13" key="1">
    <citation type="submission" date="2015-07" db="EMBL/GenBank/DDBJ databases">
        <title>MeaNS - Measles Nucleotide Surveillance Program.</title>
        <authorList>
            <person name="Tran T."/>
            <person name="Druce J."/>
        </authorList>
    </citation>
    <scope>NUCLEOTIDE SEQUENCE</scope>
    <source>
        <strain evidence="13">UCB-OBI-ISO-001</strain>
        <tissue evidence="13">Gonad</tissue>
    </source>
</reference>
<accession>A0A0L8G5L6</accession>
<keyword evidence="2" id="KW-1003">Cell membrane</keyword>
<dbReference type="GO" id="GO:0032870">
    <property type="term" value="P:cellular response to hormone stimulus"/>
    <property type="evidence" value="ECO:0007669"/>
    <property type="project" value="TreeGrafter"/>
</dbReference>
<evidence type="ECO:0000256" key="4">
    <source>
        <dbReference type="ARBA" id="ARBA00022989"/>
    </source>
</evidence>
<dbReference type="PRINTS" id="PR00237">
    <property type="entry name" value="GPCRRHODOPSN"/>
</dbReference>
<dbReference type="FunFam" id="1.20.1070.10:FF:001077">
    <property type="entry name" value="Octopressin receptor"/>
    <property type="match status" value="1"/>
</dbReference>
<keyword evidence="8 10" id="KW-0325">Glycoprotein</keyword>
<dbReference type="InterPro" id="IPR017452">
    <property type="entry name" value="GPCR_Rhodpsn_7TM"/>
</dbReference>
<dbReference type="GO" id="GO:0005886">
    <property type="term" value="C:plasma membrane"/>
    <property type="evidence" value="ECO:0007669"/>
    <property type="project" value="UniProtKB-SubCell"/>
</dbReference>
<dbReference type="Gene3D" id="1.20.1070.10">
    <property type="entry name" value="Rhodopsin 7-helix transmembrane proteins"/>
    <property type="match status" value="1"/>
</dbReference>
<evidence type="ECO:0000256" key="3">
    <source>
        <dbReference type="ARBA" id="ARBA00022692"/>
    </source>
</evidence>
<evidence type="ECO:0000256" key="1">
    <source>
        <dbReference type="ARBA" id="ARBA00004651"/>
    </source>
</evidence>
<comment type="subcellular location">
    <subcellularLocation>
        <location evidence="1 10">Cell membrane</location>
        <topology evidence="1 10">Multi-pass membrane protein</topology>
    </subcellularLocation>
</comment>
<dbReference type="GO" id="GO:0005000">
    <property type="term" value="F:vasopressin receptor activity"/>
    <property type="evidence" value="ECO:0007669"/>
    <property type="project" value="InterPro"/>
</dbReference>
<dbReference type="AlphaFoldDB" id="A0A0L8G5L6"/>
<evidence type="ECO:0000256" key="6">
    <source>
        <dbReference type="ARBA" id="ARBA00023136"/>
    </source>
</evidence>
<keyword evidence="6 10" id="KW-0472">Membrane</keyword>
<dbReference type="KEGG" id="obi:106878984"/>
<keyword evidence="3 10" id="KW-0812">Transmembrane</keyword>
<proteinExistence type="inferred from homology"/>
<dbReference type="EMBL" id="KQ423716">
    <property type="protein sequence ID" value="KOF72327.1"/>
    <property type="molecule type" value="Genomic_DNA"/>
</dbReference>
<evidence type="ECO:0000259" key="12">
    <source>
        <dbReference type="PROSITE" id="PS50262"/>
    </source>
</evidence>
<protein>
    <recommendedName>
        <fullName evidence="12">G-protein coupled receptors family 1 profile domain-containing protein</fullName>
    </recommendedName>
</protein>
<keyword evidence="7 10" id="KW-0675">Receptor</keyword>
<comment type="similarity">
    <text evidence="10">Belongs to the G-protein coupled receptor 1 family. Vasopressin/oxytocin receptor subfamily.</text>
</comment>
<keyword evidence="5 10" id="KW-0297">G-protein coupled receptor</keyword>
<organism evidence="13">
    <name type="scientific">Octopus bimaculoides</name>
    <name type="common">California two-spotted octopus</name>
    <dbReference type="NCBI Taxonomy" id="37653"/>
    <lineage>
        <taxon>Eukaryota</taxon>
        <taxon>Metazoa</taxon>
        <taxon>Spiralia</taxon>
        <taxon>Lophotrochozoa</taxon>
        <taxon>Mollusca</taxon>
        <taxon>Cephalopoda</taxon>
        <taxon>Coleoidea</taxon>
        <taxon>Octopodiformes</taxon>
        <taxon>Octopoda</taxon>
        <taxon>Incirrata</taxon>
        <taxon>Octopodidae</taxon>
        <taxon>Octopus</taxon>
    </lineage>
</organism>
<feature type="transmembrane region" description="Helical" evidence="10">
    <location>
        <begin position="195"/>
        <end position="220"/>
    </location>
</feature>
<evidence type="ECO:0000313" key="13">
    <source>
        <dbReference type="EMBL" id="KOF72327.1"/>
    </source>
</evidence>
<dbReference type="OrthoDB" id="6435638at2759"/>
<evidence type="ECO:0000256" key="2">
    <source>
        <dbReference type="ARBA" id="ARBA00022475"/>
    </source>
</evidence>